<keyword evidence="2" id="KW-1185">Reference proteome</keyword>
<reference evidence="1" key="1">
    <citation type="submission" date="2020-04" db="EMBL/GenBank/DDBJ databases">
        <title>Analysis of mating type loci in Filobasidium floriforme.</title>
        <authorList>
            <person name="Nowrousian M."/>
        </authorList>
    </citation>
    <scope>NUCLEOTIDE SEQUENCE</scope>
    <source>
        <strain evidence="1">CBS 6242</strain>
    </source>
</reference>
<gene>
    <name evidence="1" type="ORF">FFLO_04705</name>
</gene>
<dbReference type="AlphaFoldDB" id="A0A8K0JJN4"/>
<name>A0A8K0JJN4_9TREE</name>
<comment type="caution">
    <text evidence="1">The sequence shown here is derived from an EMBL/GenBank/DDBJ whole genome shotgun (WGS) entry which is preliminary data.</text>
</comment>
<evidence type="ECO:0000313" key="2">
    <source>
        <dbReference type="Proteomes" id="UP000812966"/>
    </source>
</evidence>
<accession>A0A8K0JJN4</accession>
<protein>
    <submittedName>
        <fullName evidence="1">Uncharacterized protein</fullName>
    </submittedName>
</protein>
<proteinExistence type="predicted"/>
<dbReference type="EMBL" id="JABELV010000104">
    <property type="protein sequence ID" value="KAG7530927.1"/>
    <property type="molecule type" value="Genomic_DNA"/>
</dbReference>
<dbReference type="Proteomes" id="UP000812966">
    <property type="component" value="Unassembled WGS sequence"/>
</dbReference>
<organism evidence="1 2">
    <name type="scientific">Filobasidium floriforme</name>
    <dbReference type="NCBI Taxonomy" id="5210"/>
    <lineage>
        <taxon>Eukaryota</taxon>
        <taxon>Fungi</taxon>
        <taxon>Dikarya</taxon>
        <taxon>Basidiomycota</taxon>
        <taxon>Agaricomycotina</taxon>
        <taxon>Tremellomycetes</taxon>
        <taxon>Filobasidiales</taxon>
        <taxon>Filobasidiaceae</taxon>
        <taxon>Filobasidium</taxon>
    </lineage>
</organism>
<evidence type="ECO:0000313" key="1">
    <source>
        <dbReference type="EMBL" id="KAG7530927.1"/>
    </source>
</evidence>
<sequence length="204" mass="23083">MSSFRNPCGHIFEIFDPQSTYRCSSSFVQASISSTTDSGKTSLVQETVKEQYIDDESSINLWSFTPAHVETELPDQEELQVLFMYECKPSAQGRDDAVAALLVFWPGQIEPTRHELRLSKFAGESYVEAFRNELNRDYCFNRYSRTDPNISSFLGKLWQSADASIFICLDDRLEDGTWTDTPSTRIQLDMTKSTSGGREGDVAP</sequence>